<dbReference type="AlphaFoldDB" id="A0A0A9DQH4"/>
<reference evidence="1" key="2">
    <citation type="journal article" date="2015" name="Data Brief">
        <title>Shoot transcriptome of the giant reed, Arundo donax.</title>
        <authorList>
            <person name="Barrero R.A."/>
            <person name="Guerrero F.D."/>
            <person name="Moolhuijzen P."/>
            <person name="Goolsby J.A."/>
            <person name="Tidwell J."/>
            <person name="Bellgard S.E."/>
            <person name="Bellgard M.I."/>
        </authorList>
    </citation>
    <scope>NUCLEOTIDE SEQUENCE</scope>
    <source>
        <tissue evidence="1">Shoot tissue taken approximately 20 cm above the soil surface</tissue>
    </source>
</reference>
<name>A0A0A9DQH4_ARUDO</name>
<protein>
    <submittedName>
        <fullName evidence="1">Uncharacterized protein</fullName>
    </submittedName>
</protein>
<accession>A0A0A9DQH4</accession>
<sequence length="92" mass="10334">MIGQLLISSSNLQLCHFLSLFEELCHAYESICASHTAPLAPRCPRGNQPSHEEEWVEGTAYLIRANSHTLHSNCIDKYSLGEHNCINLRNTP</sequence>
<dbReference type="EMBL" id="GBRH01209980">
    <property type="protein sequence ID" value="JAD87915.1"/>
    <property type="molecule type" value="Transcribed_RNA"/>
</dbReference>
<organism evidence="1">
    <name type="scientific">Arundo donax</name>
    <name type="common">Giant reed</name>
    <name type="synonym">Donax arundinaceus</name>
    <dbReference type="NCBI Taxonomy" id="35708"/>
    <lineage>
        <taxon>Eukaryota</taxon>
        <taxon>Viridiplantae</taxon>
        <taxon>Streptophyta</taxon>
        <taxon>Embryophyta</taxon>
        <taxon>Tracheophyta</taxon>
        <taxon>Spermatophyta</taxon>
        <taxon>Magnoliopsida</taxon>
        <taxon>Liliopsida</taxon>
        <taxon>Poales</taxon>
        <taxon>Poaceae</taxon>
        <taxon>PACMAD clade</taxon>
        <taxon>Arundinoideae</taxon>
        <taxon>Arundineae</taxon>
        <taxon>Arundo</taxon>
    </lineage>
</organism>
<reference evidence="1" key="1">
    <citation type="submission" date="2014-09" db="EMBL/GenBank/DDBJ databases">
        <authorList>
            <person name="Magalhaes I.L.F."/>
            <person name="Oliveira U."/>
            <person name="Santos F.R."/>
            <person name="Vidigal T.H.D.A."/>
            <person name="Brescovit A.D."/>
            <person name="Santos A.J."/>
        </authorList>
    </citation>
    <scope>NUCLEOTIDE SEQUENCE</scope>
    <source>
        <tissue evidence="1">Shoot tissue taken approximately 20 cm above the soil surface</tissue>
    </source>
</reference>
<proteinExistence type="predicted"/>
<evidence type="ECO:0000313" key="1">
    <source>
        <dbReference type="EMBL" id="JAD87915.1"/>
    </source>
</evidence>